<evidence type="ECO:0000313" key="2">
    <source>
        <dbReference type="Proteomes" id="UP000814128"/>
    </source>
</evidence>
<evidence type="ECO:0000313" key="1">
    <source>
        <dbReference type="EMBL" id="KAI0031962.1"/>
    </source>
</evidence>
<sequence>MSARITYARRGTKRQRRDTRDNPVDSDADNGVQHLSPSAPPATPSRSPKRLQVEVLIPPSPFSKSPSKSPVKFIPPSPNKGAVLSSPSGTEAVELVEKKRSEVRNATKSFFRASHSLRHGFNTCESVTLLADVLPAIPPTPKRMESTKSTFRFTSEDSEDPLDMLPRKSPSSSKMASTPTVAARPSTSKQPSTRLTGDDATLPTPADSGRKPSSKRIRDNVTPVPSGADKSLSSIVLQNKLDKASARKWPHSPPPSLGPSLPSRSVVAATAFLPRTPLKAVASMPISSPLTPATDTPLRRTKTEPHTSAFSDLFDFAQPSTSARMTSARGSPVIPMAKRMLARTRTEPTPDTGASALQSLISSVSPNVLAQDPSQATETQPIDDTDSLPSAPPRPQAGSMVQQSNGIRTYAGHSRSFLQATSVIDVDDLDAPIPESYTDLRVRWGVDYSDPDPLLPSRSPTPSTPPMGYGSAKGRGSGEMKGKGGAKSRGKGKPHEIPKRRSDLAPNMMNDVRSITELRTKGEARRFMDEVGYLFEGMGEDASIGVRRGSALEIVTKLCDTDFARRAKATDFLNRAWNVLRMAGAGDGDRVLNAILVVFAALAAQTPGDLDGLAREEGFVHVMCEMLTSVGRGRDPLQAAAREMSEVEFRKIGLGKPERLSLSALRTLLVKKSGLTASSTVPHLRELVSLSLSALSPSLLTSTQFPCLHASLLLELSLLPHRLSAYSTGLPLLPDTNDDDAPSLAHIEHCLSAVDAFLLGRWTEGESVQLCDDVINGEGQAELCRGLVALCSISHILLWTTQDGDETALASKCLETTLRVLINLSHDNKPWCALLLAEARTVPLMMSLLAEYDARSVPEAQYRIGDTLDEAAHDHKEQAFDRLCLGLGLLTNLVQADDRAMDIVRQTSLNPACSLSRRCAHGCRCVTRTEALNILASLYACTHTSTTPSDTMLRAHLAILLGLLMRSPPNTSSLLPLLPGGIDALIGYVGEFGGLYEDFLGRVAGREEAEEGEEEREGRAKRSAGDGVARDVMAFLNGLRDT</sequence>
<name>A0ACB8QJW3_9AGAM</name>
<keyword evidence="2" id="KW-1185">Reference proteome</keyword>
<proteinExistence type="predicted"/>
<protein>
    <submittedName>
        <fullName evidence="1">Uncharacterized protein</fullName>
    </submittedName>
</protein>
<dbReference type="Proteomes" id="UP000814128">
    <property type="component" value="Unassembled WGS sequence"/>
</dbReference>
<dbReference type="EMBL" id="MU273562">
    <property type="protein sequence ID" value="KAI0031962.1"/>
    <property type="molecule type" value="Genomic_DNA"/>
</dbReference>
<accession>A0ACB8QJW3</accession>
<gene>
    <name evidence="1" type="ORF">K488DRAFT_86339</name>
</gene>
<organism evidence="1 2">
    <name type="scientific">Vararia minispora EC-137</name>
    <dbReference type="NCBI Taxonomy" id="1314806"/>
    <lineage>
        <taxon>Eukaryota</taxon>
        <taxon>Fungi</taxon>
        <taxon>Dikarya</taxon>
        <taxon>Basidiomycota</taxon>
        <taxon>Agaricomycotina</taxon>
        <taxon>Agaricomycetes</taxon>
        <taxon>Russulales</taxon>
        <taxon>Lachnocladiaceae</taxon>
        <taxon>Vararia</taxon>
    </lineage>
</organism>
<reference evidence="1" key="1">
    <citation type="submission" date="2021-02" db="EMBL/GenBank/DDBJ databases">
        <authorList>
            <consortium name="DOE Joint Genome Institute"/>
            <person name="Ahrendt S."/>
            <person name="Looney B.P."/>
            <person name="Miyauchi S."/>
            <person name="Morin E."/>
            <person name="Drula E."/>
            <person name="Courty P.E."/>
            <person name="Chicoki N."/>
            <person name="Fauchery L."/>
            <person name="Kohler A."/>
            <person name="Kuo A."/>
            <person name="Labutti K."/>
            <person name="Pangilinan J."/>
            <person name="Lipzen A."/>
            <person name="Riley R."/>
            <person name="Andreopoulos W."/>
            <person name="He G."/>
            <person name="Johnson J."/>
            <person name="Barry K.W."/>
            <person name="Grigoriev I.V."/>
            <person name="Nagy L."/>
            <person name="Hibbett D."/>
            <person name="Henrissat B."/>
            <person name="Matheny P.B."/>
            <person name="Labbe J."/>
            <person name="Martin F."/>
        </authorList>
    </citation>
    <scope>NUCLEOTIDE SEQUENCE</scope>
    <source>
        <strain evidence="1">EC-137</strain>
    </source>
</reference>
<comment type="caution">
    <text evidence="1">The sequence shown here is derived from an EMBL/GenBank/DDBJ whole genome shotgun (WGS) entry which is preliminary data.</text>
</comment>
<reference evidence="1" key="2">
    <citation type="journal article" date="2022" name="New Phytol.">
        <title>Evolutionary transition to the ectomycorrhizal habit in the genomes of a hyperdiverse lineage of mushroom-forming fungi.</title>
        <authorList>
            <person name="Looney B."/>
            <person name="Miyauchi S."/>
            <person name="Morin E."/>
            <person name="Drula E."/>
            <person name="Courty P.E."/>
            <person name="Kohler A."/>
            <person name="Kuo A."/>
            <person name="LaButti K."/>
            <person name="Pangilinan J."/>
            <person name="Lipzen A."/>
            <person name="Riley R."/>
            <person name="Andreopoulos W."/>
            <person name="He G."/>
            <person name="Johnson J."/>
            <person name="Nolan M."/>
            <person name="Tritt A."/>
            <person name="Barry K.W."/>
            <person name="Grigoriev I.V."/>
            <person name="Nagy L.G."/>
            <person name="Hibbett D."/>
            <person name="Henrissat B."/>
            <person name="Matheny P.B."/>
            <person name="Labbe J."/>
            <person name="Martin F.M."/>
        </authorList>
    </citation>
    <scope>NUCLEOTIDE SEQUENCE</scope>
    <source>
        <strain evidence="1">EC-137</strain>
    </source>
</reference>